<comment type="caution">
    <text evidence="2">The sequence shown here is derived from an EMBL/GenBank/DDBJ whole genome shotgun (WGS) entry which is preliminary data.</text>
</comment>
<dbReference type="AlphaFoldDB" id="A0AAD4E0M3"/>
<evidence type="ECO:0000256" key="1">
    <source>
        <dbReference type="SAM" id="MobiDB-lite"/>
    </source>
</evidence>
<gene>
    <name evidence="2" type="ORF">F5891DRAFT_1280005</name>
</gene>
<dbReference type="Proteomes" id="UP001195769">
    <property type="component" value="Unassembled WGS sequence"/>
</dbReference>
<organism evidence="2 3">
    <name type="scientific">Suillus fuscotomentosus</name>
    <dbReference type="NCBI Taxonomy" id="1912939"/>
    <lineage>
        <taxon>Eukaryota</taxon>
        <taxon>Fungi</taxon>
        <taxon>Dikarya</taxon>
        <taxon>Basidiomycota</taxon>
        <taxon>Agaricomycotina</taxon>
        <taxon>Agaricomycetes</taxon>
        <taxon>Agaricomycetidae</taxon>
        <taxon>Boletales</taxon>
        <taxon>Suillineae</taxon>
        <taxon>Suillaceae</taxon>
        <taxon>Suillus</taxon>
    </lineage>
</organism>
<reference evidence="2" key="1">
    <citation type="journal article" date="2020" name="New Phytol.">
        <title>Comparative genomics reveals dynamic genome evolution in host specialist ectomycorrhizal fungi.</title>
        <authorList>
            <person name="Lofgren L.A."/>
            <person name="Nguyen N.H."/>
            <person name="Vilgalys R."/>
            <person name="Ruytinx J."/>
            <person name="Liao H.L."/>
            <person name="Branco S."/>
            <person name="Kuo A."/>
            <person name="LaButti K."/>
            <person name="Lipzen A."/>
            <person name="Andreopoulos W."/>
            <person name="Pangilinan J."/>
            <person name="Riley R."/>
            <person name="Hundley H."/>
            <person name="Na H."/>
            <person name="Barry K."/>
            <person name="Grigoriev I.V."/>
            <person name="Stajich J.E."/>
            <person name="Kennedy P.G."/>
        </authorList>
    </citation>
    <scope>NUCLEOTIDE SEQUENCE</scope>
    <source>
        <strain evidence="2">FC203</strain>
    </source>
</reference>
<protein>
    <submittedName>
        <fullName evidence="2">Uncharacterized protein</fullName>
    </submittedName>
</protein>
<accession>A0AAD4E0M3</accession>
<feature type="compositionally biased region" description="Basic and acidic residues" evidence="1">
    <location>
        <begin position="1"/>
        <end position="10"/>
    </location>
</feature>
<dbReference type="RefSeq" id="XP_041223139.1">
    <property type="nucleotide sequence ID" value="XM_041370385.1"/>
</dbReference>
<evidence type="ECO:0000313" key="3">
    <source>
        <dbReference type="Proteomes" id="UP001195769"/>
    </source>
</evidence>
<sequence>MSSSLFHHDPSGSLHEGGSIGSANNRANREQRQHELWSYLMSVDGSDQAIDEQDLLFIQLAVDTVFASYAAAKNRVCQYTQLLRLPTREEALWAERVEKAKCVMPEYQSRFSFDLQQP</sequence>
<dbReference type="GeneID" id="64664683"/>
<keyword evidence="3" id="KW-1185">Reference proteome</keyword>
<dbReference type="EMBL" id="JABBWK010000045">
    <property type="protein sequence ID" value="KAG1897563.1"/>
    <property type="molecule type" value="Genomic_DNA"/>
</dbReference>
<feature type="region of interest" description="Disordered" evidence="1">
    <location>
        <begin position="1"/>
        <end position="29"/>
    </location>
</feature>
<name>A0AAD4E0M3_9AGAM</name>
<proteinExistence type="predicted"/>
<evidence type="ECO:0000313" key="2">
    <source>
        <dbReference type="EMBL" id="KAG1897563.1"/>
    </source>
</evidence>